<dbReference type="InterPro" id="IPR025676">
    <property type="entry name" value="Clr5_dom"/>
</dbReference>
<evidence type="ECO:0000256" key="1">
    <source>
        <dbReference type="PROSITE-ProRule" id="PRU00023"/>
    </source>
</evidence>
<evidence type="ECO:0000313" key="5">
    <source>
        <dbReference type="Proteomes" id="UP001283341"/>
    </source>
</evidence>
<dbReference type="PROSITE" id="PS50297">
    <property type="entry name" value="ANK_REP_REGION"/>
    <property type="match status" value="3"/>
</dbReference>
<sequence>MPPSPDKFLDFGEHRATIEELYWAKDKELPEVMKIMEAKHGFLATKKQYKKQLKEWGLVKNIKTHEAIAMIQIQKRRRDLENKETRFTLRGREVPDEKLSRFRKRHKMIESEEHGLAAITPSDIVYGTPEPSTPEDSTLSTATSDPDTQGHTNITNEDAPTMMTSLALGQLSPYGQYPVYGQVSWSDVNNFGSHPPPSDPESEYPLTPSRTTFSVPPISNLSPGFFSPLGSGFQHHMSVHALHVQCPTPNFAPRNTLDNNPSDTNSTWNFGLYDHGIQDSVSAPPRDPSGSVEPQYYGYHIDPEIRESHWNPGPGSIRRDTNFHGRQISTVSSTIIDSIGTQTSSHVSNPAEIELIKASLAARIAQGFDLNHEAQGSFRDRSPLHSAVINGDENLTRALLELGANPSPAASGGITPLHYAVFQRNIRLVSLLREHGANLDAVTDHGRSILFFAVCSQDRLNSRHKMAYPVQGGIPVSRTDKNTVETIDALFDWPHGWAQLLRSDDQADNEGVTPLMAAAEEGFTRTVTLLLQRGARPDKKDYAGHTALKYAASCNSRELVRLLLQADTRVRAHDVSHMLKLASRNLTARPAPDGPPRHMMGAVPVRSLRDACHNFDSDVMSEEMVRLYREIGVLDPLVMLAKQKGQFGMVVELLDNARRKLEEDERRSRENDEEKRRLQGGDSTLS</sequence>
<dbReference type="EMBL" id="JAUEDM010000007">
    <property type="protein sequence ID" value="KAK3313576.1"/>
    <property type="molecule type" value="Genomic_DNA"/>
</dbReference>
<organism evidence="4 5">
    <name type="scientific">Apodospora peruviana</name>
    <dbReference type="NCBI Taxonomy" id="516989"/>
    <lineage>
        <taxon>Eukaryota</taxon>
        <taxon>Fungi</taxon>
        <taxon>Dikarya</taxon>
        <taxon>Ascomycota</taxon>
        <taxon>Pezizomycotina</taxon>
        <taxon>Sordariomycetes</taxon>
        <taxon>Sordariomycetidae</taxon>
        <taxon>Sordariales</taxon>
        <taxon>Lasiosphaeriaceae</taxon>
        <taxon>Apodospora</taxon>
    </lineage>
</organism>
<accession>A0AAE0LZE5</accession>
<gene>
    <name evidence="4" type="ORF">B0H66DRAFT_356712</name>
</gene>
<dbReference type="InterPro" id="IPR002110">
    <property type="entry name" value="Ankyrin_rpt"/>
</dbReference>
<proteinExistence type="predicted"/>
<feature type="region of interest" description="Disordered" evidence="2">
    <location>
        <begin position="191"/>
        <end position="211"/>
    </location>
</feature>
<feature type="compositionally biased region" description="Polar residues" evidence="2">
    <location>
        <begin position="134"/>
        <end position="157"/>
    </location>
</feature>
<feature type="domain" description="Clr5" evidence="3">
    <location>
        <begin position="12"/>
        <end position="60"/>
    </location>
</feature>
<feature type="repeat" description="ANK" evidence="1">
    <location>
        <begin position="379"/>
        <end position="411"/>
    </location>
</feature>
<feature type="repeat" description="ANK" evidence="1">
    <location>
        <begin position="412"/>
        <end position="444"/>
    </location>
</feature>
<dbReference type="Pfam" id="PF14420">
    <property type="entry name" value="Clr5"/>
    <property type="match status" value="1"/>
</dbReference>
<evidence type="ECO:0000259" key="3">
    <source>
        <dbReference type="Pfam" id="PF14420"/>
    </source>
</evidence>
<dbReference type="Proteomes" id="UP001283341">
    <property type="component" value="Unassembled WGS sequence"/>
</dbReference>
<dbReference type="PANTHER" id="PTHR46224:SF64">
    <property type="entry name" value="IQ MOTIF AND ANKYRIN REPEAT DOMAIN-CONTAINING PROTEIN 1"/>
    <property type="match status" value="1"/>
</dbReference>
<dbReference type="AlphaFoldDB" id="A0AAE0LZE5"/>
<dbReference type="SMART" id="SM00248">
    <property type="entry name" value="ANK"/>
    <property type="match status" value="4"/>
</dbReference>
<dbReference type="SUPFAM" id="SSF48403">
    <property type="entry name" value="Ankyrin repeat"/>
    <property type="match status" value="1"/>
</dbReference>
<reference evidence="4" key="2">
    <citation type="submission" date="2023-06" db="EMBL/GenBank/DDBJ databases">
        <authorList>
            <consortium name="Lawrence Berkeley National Laboratory"/>
            <person name="Haridas S."/>
            <person name="Hensen N."/>
            <person name="Bonometti L."/>
            <person name="Westerberg I."/>
            <person name="Brannstrom I.O."/>
            <person name="Guillou S."/>
            <person name="Cros-Aarteil S."/>
            <person name="Calhoun S."/>
            <person name="Kuo A."/>
            <person name="Mondo S."/>
            <person name="Pangilinan J."/>
            <person name="Riley R."/>
            <person name="Labutti K."/>
            <person name="Andreopoulos B."/>
            <person name="Lipzen A."/>
            <person name="Chen C."/>
            <person name="Yanf M."/>
            <person name="Daum C."/>
            <person name="Ng V."/>
            <person name="Clum A."/>
            <person name="Steindorff A."/>
            <person name="Ohm R."/>
            <person name="Martin F."/>
            <person name="Silar P."/>
            <person name="Natvig D."/>
            <person name="Lalanne C."/>
            <person name="Gautier V."/>
            <person name="Ament-Velasquez S.L."/>
            <person name="Kruys A."/>
            <person name="Hutchinson M.I."/>
            <person name="Powell A.J."/>
            <person name="Barry K."/>
            <person name="Miller A.N."/>
            <person name="Grigoriev I.V."/>
            <person name="Debuchy R."/>
            <person name="Gladieux P."/>
            <person name="Thoren M.H."/>
            <person name="Johannesson H."/>
        </authorList>
    </citation>
    <scope>NUCLEOTIDE SEQUENCE</scope>
    <source>
        <strain evidence="4">CBS 118394</strain>
    </source>
</reference>
<feature type="compositionally biased region" description="Basic and acidic residues" evidence="2">
    <location>
        <begin position="660"/>
        <end position="679"/>
    </location>
</feature>
<keyword evidence="5" id="KW-1185">Reference proteome</keyword>
<feature type="region of interest" description="Disordered" evidence="2">
    <location>
        <begin position="123"/>
        <end position="157"/>
    </location>
</feature>
<comment type="caution">
    <text evidence="4">The sequence shown here is derived from an EMBL/GenBank/DDBJ whole genome shotgun (WGS) entry which is preliminary data.</text>
</comment>
<evidence type="ECO:0000313" key="4">
    <source>
        <dbReference type="EMBL" id="KAK3313576.1"/>
    </source>
</evidence>
<dbReference type="Gene3D" id="1.25.40.20">
    <property type="entry name" value="Ankyrin repeat-containing domain"/>
    <property type="match status" value="2"/>
</dbReference>
<feature type="repeat" description="ANK" evidence="1">
    <location>
        <begin position="510"/>
        <end position="542"/>
    </location>
</feature>
<feature type="repeat" description="ANK" evidence="1">
    <location>
        <begin position="543"/>
        <end position="575"/>
    </location>
</feature>
<name>A0AAE0LZE5_9PEZI</name>
<evidence type="ECO:0000256" key="2">
    <source>
        <dbReference type="SAM" id="MobiDB-lite"/>
    </source>
</evidence>
<dbReference type="InterPro" id="IPR051616">
    <property type="entry name" value="Cul2-RING_E3_ligase_SR"/>
</dbReference>
<reference evidence="4" key="1">
    <citation type="journal article" date="2023" name="Mol. Phylogenet. Evol.">
        <title>Genome-scale phylogeny and comparative genomics of the fungal order Sordariales.</title>
        <authorList>
            <person name="Hensen N."/>
            <person name="Bonometti L."/>
            <person name="Westerberg I."/>
            <person name="Brannstrom I.O."/>
            <person name="Guillou S."/>
            <person name="Cros-Aarteil S."/>
            <person name="Calhoun S."/>
            <person name="Haridas S."/>
            <person name="Kuo A."/>
            <person name="Mondo S."/>
            <person name="Pangilinan J."/>
            <person name="Riley R."/>
            <person name="LaButti K."/>
            <person name="Andreopoulos B."/>
            <person name="Lipzen A."/>
            <person name="Chen C."/>
            <person name="Yan M."/>
            <person name="Daum C."/>
            <person name="Ng V."/>
            <person name="Clum A."/>
            <person name="Steindorff A."/>
            <person name="Ohm R.A."/>
            <person name="Martin F."/>
            <person name="Silar P."/>
            <person name="Natvig D.O."/>
            <person name="Lalanne C."/>
            <person name="Gautier V."/>
            <person name="Ament-Velasquez S.L."/>
            <person name="Kruys A."/>
            <person name="Hutchinson M.I."/>
            <person name="Powell A.J."/>
            <person name="Barry K."/>
            <person name="Miller A.N."/>
            <person name="Grigoriev I.V."/>
            <person name="Debuchy R."/>
            <person name="Gladieux P."/>
            <person name="Hiltunen Thoren M."/>
            <person name="Johannesson H."/>
        </authorList>
    </citation>
    <scope>NUCLEOTIDE SEQUENCE</scope>
    <source>
        <strain evidence="4">CBS 118394</strain>
    </source>
</reference>
<feature type="region of interest" description="Disordered" evidence="2">
    <location>
        <begin position="660"/>
        <end position="686"/>
    </location>
</feature>
<dbReference type="PANTHER" id="PTHR46224">
    <property type="entry name" value="ANKYRIN REPEAT FAMILY PROTEIN"/>
    <property type="match status" value="1"/>
</dbReference>
<keyword evidence="1" id="KW-0040">ANK repeat</keyword>
<dbReference type="Pfam" id="PF12796">
    <property type="entry name" value="Ank_2"/>
    <property type="match status" value="2"/>
</dbReference>
<protein>
    <recommendedName>
        <fullName evidence="3">Clr5 domain-containing protein</fullName>
    </recommendedName>
</protein>
<dbReference type="InterPro" id="IPR036770">
    <property type="entry name" value="Ankyrin_rpt-contain_sf"/>
</dbReference>
<dbReference type="PROSITE" id="PS50088">
    <property type="entry name" value="ANK_REPEAT"/>
    <property type="match status" value="4"/>
</dbReference>